<dbReference type="SUPFAM" id="SSF56281">
    <property type="entry name" value="Metallo-hydrolase/oxidoreductase"/>
    <property type="match status" value="1"/>
</dbReference>
<dbReference type="Pfam" id="PF00753">
    <property type="entry name" value="Lactamase_B"/>
    <property type="match status" value="1"/>
</dbReference>
<evidence type="ECO:0000259" key="10">
    <source>
        <dbReference type="SMART" id="SM00849"/>
    </source>
</evidence>
<keyword evidence="7 11" id="KW-0378">Hydrolase</keyword>
<comment type="cofactor">
    <cofactor evidence="2">
        <name>Zn(2+)</name>
        <dbReference type="ChEBI" id="CHEBI:29105"/>
    </cofactor>
</comment>
<dbReference type="EMBL" id="UOEJ01000001">
    <property type="protein sequence ID" value="VAV89402.1"/>
    <property type="molecule type" value="Genomic_DNA"/>
</dbReference>
<dbReference type="EC" id="3.1.2.6" evidence="5"/>
<evidence type="ECO:0000256" key="8">
    <source>
        <dbReference type="ARBA" id="ARBA00022833"/>
    </source>
</evidence>
<gene>
    <name evidence="11" type="ORF">MNBD_ALPHA01-2022</name>
</gene>
<evidence type="ECO:0000256" key="6">
    <source>
        <dbReference type="ARBA" id="ARBA00022723"/>
    </source>
</evidence>
<comment type="catalytic activity">
    <reaction evidence="1">
        <text>an S-(2-hydroxyacyl)glutathione + H2O = a 2-hydroxy carboxylate + glutathione + H(+)</text>
        <dbReference type="Rhea" id="RHEA:21864"/>
        <dbReference type="ChEBI" id="CHEBI:15377"/>
        <dbReference type="ChEBI" id="CHEBI:15378"/>
        <dbReference type="ChEBI" id="CHEBI:57925"/>
        <dbReference type="ChEBI" id="CHEBI:58896"/>
        <dbReference type="ChEBI" id="CHEBI:71261"/>
        <dbReference type="EC" id="3.1.2.6"/>
    </reaction>
</comment>
<evidence type="ECO:0000256" key="3">
    <source>
        <dbReference type="ARBA" id="ARBA00004963"/>
    </source>
</evidence>
<organism evidence="11">
    <name type="scientific">hydrothermal vent metagenome</name>
    <dbReference type="NCBI Taxonomy" id="652676"/>
    <lineage>
        <taxon>unclassified sequences</taxon>
        <taxon>metagenomes</taxon>
        <taxon>ecological metagenomes</taxon>
    </lineage>
</organism>
<dbReference type="InterPro" id="IPR036866">
    <property type="entry name" value="RibonucZ/Hydroxyglut_hydro"/>
</dbReference>
<dbReference type="Gene3D" id="3.60.15.10">
    <property type="entry name" value="Ribonuclease Z/Hydroxyacylglutathione hydrolase-like"/>
    <property type="match status" value="1"/>
</dbReference>
<dbReference type="InterPro" id="IPR032282">
    <property type="entry name" value="HAGH_C"/>
</dbReference>
<dbReference type="PANTHER" id="PTHR11935:SF94">
    <property type="entry name" value="TENZING NORGAY, ISOFORM C"/>
    <property type="match status" value="1"/>
</dbReference>
<evidence type="ECO:0000313" key="11">
    <source>
        <dbReference type="EMBL" id="VAV89402.1"/>
    </source>
</evidence>
<accession>A0A3B0RAT2</accession>
<dbReference type="PANTHER" id="PTHR11935">
    <property type="entry name" value="BETA LACTAMASE DOMAIN"/>
    <property type="match status" value="1"/>
</dbReference>
<sequence length="263" mass="29682">MIIIQIYADNPLRNFHYLIACPESRDAMVIDPLDVKACLDAAATHDLKISKILNTHEHWDHIDGNDEMRERTGAKVFAHHGAMETIGNVDVGLRAGDVIKIGTTVTLKVMDTPGHTMSHLCLLSDTDQPALFCGDTLFNAGAGNCHNGGDPDILYDTFSRQLDQLADDTRIYPGHDYIVNNLEFTLDREPGNREAEKMLEKLRDQDPHNAVITTMADERRVNSFFRLDNPGIIEKLQQENSEISADPEPREIFKALRQLRNHW</sequence>
<evidence type="ECO:0000256" key="7">
    <source>
        <dbReference type="ARBA" id="ARBA00022801"/>
    </source>
</evidence>
<keyword evidence="6" id="KW-0479">Metal-binding</keyword>
<evidence type="ECO:0000256" key="4">
    <source>
        <dbReference type="ARBA" id="ARBA00006759"/>
    </source>
</evidence>
<dbReference type="AlphaFoldDB" id="A0A3B0RAT2"/>
<reference evidence="11" key="1">
    <citation type="submission" date="2018-06" db="EMBL/GenBank/DDBJ databases">
        <authorList>
            <person name="Zhirakovskaya E."/>
        </authorList>
    </citation>
    <scope>NUCLEOTIDE SEQUENCE</scope>
</reference>
<dbReference type="InterPro" id="IPR001279">
    <property type="entry name" value="Metallo-B-lactamas"/>
</dbReference>
<evidence type="ECO:0000256" key="9">
    <source>
        <dbReference type="ARBA" id="ARBA00031044"/>
    </source>
</evidence>
<dbReference type="GO" id="GO:0019243">
    <property type="term" value="P:methylglyoxal catabolic process to D-lactate via S-lactoyl-glutathione"/>
    <property type="evidence" value="ECO:0007669"/>
    <property type="project" value="InterPro"/>
</dbReference>
<dbReference type="InterPro" id="IPR017782">
    <property type="entry name" value="Hydroxyacylglutathione_Hdrlase"/>
</dbReference>
<evidence type="ECO:0000256" key="2">
    <source>
        <dbReference type="ARBA" id="ARBA00001947"/>
    </source>
</evidence>
<evidence type="ECO:0000256" key="1">
    <source>
        <dbReference type="ARBA" id="ARBA00001623"/>
    </source>
</evidence>
<comment type="similarity">
    <text evidence="4">Belongs to the metallo-beta-lactamase superfamily. Glyoxalase II family.</text>
</comment>
<proteinExistence type="inferred from homology"/>
<feature type="domain" description="Metallo-beta-lactamase" evidence="10">
    <location>
        <begin position="13"/>
        <end position="175"/>
    </location>
</feature>
<name>A0A3B0RAT2_9ZZZZ</name>
<dbReference type="HAMAP" id="MF_01374">
    <property type="entry name" value="Glyoxalase_2"/>
    <property type="match status" value="1"/>
</dbReference>
<dbReference type="Pfam" id="PF16123">
    <property type="entry name" value="HAGH_C"/>
    <property type="match status" value="1"/>
</dbReference>
<dbReference type="GO" id="GO:0004416">
    <property type="term" value="F:hydroxyacylglutathione hydrolase activity"/>
    <property type="evidence" value="ECO:0007669"/>
    <property type="project" value="UniProtKB-EC"/>
</dbReference>
<evidence type="ECO:0000256" key="5">
    <source>
        <dbReference type="ARBA" id="ARBA00011917"/>
    </source>
</evidence>
<dbReference type="SMART" id="SM00849">
    <property type="entry name" value="Lactamase_B"/>
    <property type="match status" value="1"/>
</dbReference>
<dbReference type="CDD" id="cd07723">
    <property type="entry name" value="hydroxyacylglutathione_hydrolase_MBL-fold"/>
    <property type="match status" value="1"/>
</dbReference>
<dbReference type="GO" id="GO:0046872">
    <property type="term" value="F:metal ion binding"/>
    <property type="evidence" value="ECO:0007669"/>
    <property type="project" value="UniProtKB-KW"/>
</dbReference>
<keyword evidence="8" id="KW-0862">Zinc</keyword>
<dbReference type="InterPro" id="IPR035680">
    <property type="entry name" value="Clx_II_MBL"/>
</dbReference>
<comment type="pathway">
    <text evidence="3">Secondary metabolite metabolism; methylglyoxal degradation; (R)-lactate from methylglyoxal: step 2/2.</text>
</comment>
<protein>
    <recommendedName>
        <fullName evidence="5">hydroxyacylglutathione hydrolase</fullName>
        <ecNumber evidence="5">3.1.2.6</ecNumber>
    </recommendedName>
    <alternativeName>
        <fullName evidence="9">Glyoxalase II</fullName>
    </alternativeName>
</protein>